<comment type="similarity">
    <text evidence="1">Belongs to the YciI family.</text>
</comment>
<dbReference type="InterPro" id="IPR011008">
    <property type="entry name" value="Dimeric_a/b-barrel"/>
</dbReference>
<comment type="caution">
    <text evidence="3">The sequence shown here is derived from an EMBL/GenBank/DDBJ whole genome shotgun (WGS) entry which is preliminary data.</text>
</comment>
<evidence type="ECO:0000259" key="2">
    <source>
        <dbReference type="Pfam" id="PF03795"/>
    </source>
</evidence>
<keyword evidence="4" id="KW-1185">Reference proteome</keyword>
<dbReference type="EMBL" id="BAABDC010000011">
    <property type="protein sequence ID" value="GAA3720313.1"/>
    <property type="molecule type" value="Genomic_DNA"/>
</dbReference>
<evidence type="ECO:0000313" key="3">
    <source>
        <dbReference type="EMBL" id="GAA3720313.1"/>
    </source>
</evidence>
<gene>
    <name evidence="3" type="ORF">GCM10022399_40830</name>
</gene>
<feature type="domain" description="YCII-related" evidence="2">
    <location>
        <begin position="1"/>
        <end position="96"/>
    </location>
</feature>
<dbReference type="Pfam" id="PF03795">
    <property type="entry name" value="YCII"/>
    <property type="match status" value="1"/>
</dbReference>
<proteinExistence type="inferred from homology"/>
<protein>
    <submittedName>
        <fullName evidence="3">YciI family protein</fullName>
    </submittedName>
</protein>
<name>A0ABP7EJW0_9MICO</name>
<dbReference type="Gene3D" id="3.30.70.1060">
    <property type="entry name" value="Dimeric alpha+beta barrel"/>
    <property type="match status" value="1"/>
</dbReference>
<organism evidence="3 4">
    <name type="scientific">Terrabacter ginsenosidimutans</name>
    <dbReference type="NCBI Taxonomy" id="490575"/>
    <lineage>
        <taxon>Bacteria</taxon>
        <taxon>Bacillati</taxon>
        <taxon>Actinomycetota</taxon>
        <taxon>Actinomycetes</taxon>
        <taxon>Micrococcales</taxon>
        <taxon>Intrasporangiaceae</taxon>
        <taxon>Terrabacter</taxon>
    </lineage>
</organism>
<evidence type="ECO:0000256" key="1">
    <source>
        <dbReference type="ARBA" id="ARBA00007689"/>
    </source>
</evidence>
<evidence type="ECO:0000313" key="4">
    <source>
        <dbReference type="Proteomes" id="UP001501468"/>
    </source>
</evidence>
<sequence length="112" mass="12430">MAIYAIHYTYPDDVTEMLTIRPEHREFLSGLSGLLVAGMYQPGLDEVSEGEPTDQEPANAALIVYSAESMEAVTDAFDQDPYWLGGYVLRRVVRQWDPPLGPWVADPTNSPG</sequence>
<dbReference type="SUPFAM" id="SSF54909">
    <property type="entry name" value="Dimeric alpha+beta barrel"/>
    <property type="match status" value="1"/>
</dbReference>
<reference evidence="4" key="1">
    <citation type="journal article" date="2019" name="Int. J. Syst. Evol. Microbiol.">
        <title>The Global Catalogue of Microorganisms (GCM) 10K type strain sequencing project: providing services to taxonomists for standard genome sequencing and annotation.</title>
        <authorList>
            <consortium name="The Broad Institute Genomics Platform"/>
            <consortium name="The Broad Institute Genome Sequencing Center for Infectious Disease"/>
            <person name="Wu L."/>
            <person name="Ma J."/>
        </authorList>
    </citation>
    <scope>NUCLEOTIDE SEQUENCE [LARGE SCALE GENOMIC DNA]</scope>
    <source>
        <strain evidence="4">JCM 17125</strain>
    </source>
</reference>
<dbReference type="RefSeq" id="WP_142179585.1">
    <property type="nucleotide sequence ID" value="NZ_BAABDC010000011.1"/>
</dbReference>
<accession>A0ABP7EJW0</accession>
<dbReference type="Proteomes" id="UP001501468">
    <property type="component" value="Unassembled WGS sequence"/>
</dbReference>
<dbReference type="InterPro" id="IPR005545">
    <property type="entry name" value="YCII"/>
</dbReference>